<feature type="transmembrane region" description="Helical" evidence="1">
    <location>
        <begin position="21"/>
        <end position="40"/>
    </location>
</feature>
<evidence type="ECO:0000256" key="1">
    <source>
        <dbReference type="SAM" id="Phobius"/>
    </source>
</evidence>
<evidence type="ECO:0000313" key="4">
    <source>
        <dbReference type="Proteomes" id="UP000283295"/>
    </source>
</evidence>
<evidence type="ECO:0000259" key="2">
    <source>
        <dbReference type="Pfam" id="PF26018"/>
    </source>
</evidence>
<dbReference type="EMBL" id="QRVK01000007">
    <property type="protein sequence ID" value="RGS43333.1"/>
    <property type="molecule type" value="Genomic_DNA"/>
</dbReference>
<comment type="caution">
    <text evidence="3">The sequence shown here is derived from an EMBL/GenBank/DDBJ whole genome shotgun (WGS) entry which is preliminary data.</text>
</comment>
<accession>A0A412ITA8</accession>
<dbReference type="InterPro" id="IPR058709">
    <property type="entry name" value="BSH_RND-rel"/>
</dbReference>
<dbReference type="Proteomes" id="UP000283295">
    <property type="component" value="Unassembled WGS sequence"/>
</dbReference>
<keyword evidence="1" id="KW-0812">Transmembrane</keyword>
<sequence length="466" mass="52373">MATIKRKKKMSDFKKPELKMPGFGAILFTIVFIYILIMIINSINSSSPVIFTVEQSSYDTDFTATGLAIRKETLVTAKVSGMPYYYVRDGQKVSKSSNIYAMDSSGSIQNAMETIQANGGDAFTSDDYSNLKKQIKMFKTGFSDSSFGDMYSFKTSIDNNLLELFEEKAIEMAGGSTVSNMLNAEKAPFSGLVTYYQDGYENVTVKDISPELFDKTVYSKQTLKTENGVEAGSPVCKLVDDESWEIAILLTKEEYEKITKSSMISYTINDSSRKLTTDYEKLEKDGNYYIIVSFNKYISQYVNERFLDINFSFEESSGLKIPQTAIVEKEAYMIPVDFLTSGADDEEKIYFTQQVYKAGKETVDLISPLIYFQDERFCYVDMSEIDSDAVLKKTDSDETFSVATAARYTMSGVLCVTKGTAQFRRIVVKVSGDDYSIVEPGISYGISRYDRILLDGKSMNEGDMLN</sequence>
<protein>
    <recommendedName>
        <fullName evidence="2">RND related barrel-sandwich hybrid domain-containing protein</fullName>
    </recommendedName>
</protein>
<dbReference type="Pfam" id="PF26018">
    <property type="entry name" value="BSH_RND_rel"/>
    <property type="match status" value="1"/>
</dbReference>
<dbReference type="OrthoDB" id="1834786at2"/>
<keyword evidence="1" id="KW-0472">Membrane</keyword>
<organism evidence="3 4">
    <name type="scientific">Coprococcus eutactus</name>
    <dbReference type="NCBI Taxonomy" id="33043"/>
    <lineage>
        <taxon>Bacteria</taxon>
        <taxon>Bacillati</taxon>
        <taxon>Bacillota</taxon>
        <taxon>Clostridia</taxon>
        <taxon>Lachnospirales</taxon>
        <taxon>Lachnospiraceae</taxon>
        <taxon>Coprococcus</taxon>
    </lineage>
</organism>
<reference evidence="3 4" key="1">
    <citation type="submission" date="2018-08" db="EMBL/GenBank/DDBJ databases">
        <title>A genome reference for cultivated species of the human gut microbiota.</title>
        <authorList>
            <person name="Zou Y."/>
            <person name="Xue W."/>
            <person name="Luo G."/>
        </authorList>
    </citation>
    <scope>NUCLEOTIDE SEQUENCE [LARGE SCALE GENOMIC DNA]</scope>
    <source>
        <strain evidence="3 4">AF22-21</strain>
    </source>
</reference>
<proteinExistence type="predicted"/>
<dbReference type="AlphaFoldDB" id="A0A412ITA8"/>
<keyword evidence="1" id="KW-1133">Transmembrane helix</keyword>
<gene>
    <name evidence="3" type="ORF">DWX94_04475</name>
</gene>
<feature type="domain" description="RND related barrel-sandwich hybrid" evidence="2">
    <location>
        <begin position="73"/>
        <end position="240"/>
    </location>
</feature>
<evidence type="ECO:0000313" key="3">
    <source>
        <dbReference type="EMBL" id="RGS43333.1"/>
    </source>
</evidence>
<name>A0A412ITA8_9FIRM</name>